<proteinExistence type="predicted"/>
<dbReference type="OrthoDB" id="8750305at2"/>
<dbReference type="NCBIfam" id="NF046077">
    <property type="entry name" value="LPS_M949_RS01915"/>
    <property type="match status" value="1"/>
</dbReference>
<dbReference type="InterPro" id="IPR058148">
    <property type="entry name" value="M949_RS01915-like_dom"/>
</dbReference>
<protein>
    <recommendedName>
        <fullName evidence="4">Repeat domain-containing protein</fullName>
    </recommendedName>
</protein>
<evidence type="ECO:0000313" key="2">
    <source>
        <dbReference type="EMBL" id="SHI66131.1"/>
    </source>
</evidence>
<dbReference type="EMBL" id="FQYP01000002">
    <property type="protein sequence ID" value="SHI66131.1"/>
    <property type="molecule type" value="Genomic_DNA"/>
</dbReference>
<dbReference type="AlphaFoldDB" id="A0A1M6CZ40"/>
<name>A0A1M6CZ40_9FLAO</name>
<evidence type="ECO:0008006" key="4">
    <source>
        <dbReference type="Google" id="ProtNLM"/>
    </source>
</evidence>
<dbReference type="Proteomes" id="UP000184432">
    <property type="component" value="Unassembled WGS sequence"/>
</dbReference>
<feature type="compositionally biased region" description="Polar residues" evidence="1">
    <location>
        <begin position="30"/>
        <end position="45"/>
    </location>
</feature>
<reference evidence="3" key="1">
    <citation type="submission" date="2016-11" db="EMBL/GenBank/DDBJ databases">
        <authorList>
            <person name="Varghese N."/>
            <person name="Submissions S."/>
        </authorList>
    </citation>
    <scope>NUCLEOTIDE SEQUENCE [LARGE SCALE GENOMIC DNA]</scope>
    <source>
        <strain evidence="3">DSM 22623</strain>
    </source>
</reference>
<dbReference type="RefSeq" id="WP_073315073.1">
    <property type="nucleotide sequence ID" value="NZ_FQYP01000002.1"/>
</dbReference>
<sequence length="260" mass="30166">MNKFLLVLVIPLVLFSCKQQSKEPKKEAEQTTSPEESYTPITLKNSDTLSLDPKFAKRLTPQETASIFTRRIKRQYEVTYPIRQAYSYQDEAGSYYVALAQDQSEITKEGDTLYDKLQGLILTKKGNGLKKKSSINDETDNDWETSIFFWNHYSEIKDFDNDGLADLILVYGTTGQEDYADGRMKMMIYHKGKRITVRHQNSDYDGRLTKISSRFYSLPEQLQKVVIDKMRAMTKNKHATFSANWENKMMKDKATQLEDL</sequence>
<organism evidence="2 3">
    <name type="scientific">Aquimarina spongiae</name>
    <dbReference type="NCBI Taxonomy" id="570521"/>
    <lineage>
        <taxon>Bacteria</taxon>
        <taxon>Pseudomonadati</taxon>
        <taxon>Bacteroidota</taxon>
        <taxon>Flavobacteriia</taxon>
        <taxon>Flavobacteriales</taxon>
        <taxon>Flavobacteriaceae</taxon>
        <taxon>Aquimarina</taxon>
    </lineage>
</organism>
<evidence type="ECO:0000256" key="1">
    <source>
        <dbReference type="SAM" id="MobiDB-lite"/>
    </source>
</evidence>
<dbReference type="PROSITE" id="PS51257">
    <property type="entry name" value="PROKAR_LIPOPROTEIN"/>
    <property type="match status" value="1"/>
</dbReference>
<accession>A0A1M6CZ40</accession>
<gene>
    <name evidence="2" type="ORF">SAMN04488508_102351</name>
</gene>
<feature type="region of interest" description="Disordered" evidence="1">
    <location>
        <begin position="23"/>
        <end position="45"/>
    </location>
</feature>
<evidence type="ECO:0000313" key="3">
    <source>
        <dbReference type="Proteomes" id="UP000184432"/>
    </source>
</evidence>
<keyword evidence="3" id="KW-1185">Reference proteome</keyword>